<organism evidence="2 3">
    <name type="scientific">Paenibacillus arenosi</name>
    <dbReference type="NCBI Taxonomy" id="2774142"/>
    <lineage>
        <taxon>Bacteria</taxon>
        <taxon>Bacillati</taxon>
        <taxon>Bacillota</taxon>
        <taxon>Bacilli</taxon>
        <taxon>Bacillales</taxon>
        <taxon>Paenibacillaceae</taxon>
        <taxon>Paenibacillus</taxon>
    </lineage>
</organism>
<protein>
    <submittedName>
        <fullName evidence="2">Metallophosphoesterase</fullName>
    </submittedName>
</protein>
<dbReference type="InterPro" id="IPR004843">
    <property type="entry name" value="Calcineurin-like_PHP"/>
</dbReference>
<dbReference type="PANTHER" id="PTHR31302:SF32">
    <property type="entry name" value="PHOSPHOESTERASE"/>
    <property type="match status" value="1"/>
</dbReference>
<name>A0ABR9AU54_9BACL</name>
<dbReference type="PANTHER" id="PTHR31302">
    <property type="entry name" value="TRANSMEMBRANE PROTEIN WITH METALLOPHOSPHOESTERASE DOMAIN-RELATED"/>
    <property type="match status" value="1"/>
</dbReference>
<dbReference type="InterPro" id="IPR051158">
    <property type="entry name" value="Metallophosphoesterase_sf"/>
</dbReference>
<dbReference type="SUPFAM" id="SSF56300">
    <property type="entry name" value="Metallo-dependent phosphatases"/>
    <property type="match status" value="1"/>
</dbReference>
<dbReference type="EMBL" id="JACYTN010000002">
    <property type="protein sequence ID" value="MBD8497656.1"/>
    <property type="molecule type" value="Genomic_DNA"/>
</dbReference>
<dbReference type="InterPro" id="IPR029052">
    <property type="entry name" value="Metallo-depent_PP-like"/>
</dbReference>
<reference evidence="2 3" key="1">
    <citation type="submission" date="2020-09" db="EMBL/GenBank/DDBJ databases">
        <title>Paenibacillus sp. CAU 1523 isolated from sand of Haeundae Beach.</title>
        <authorList>
            <person name="Kim W."/>
        </authorList>
    </citation>
    <scope>NUCLEOTIDE SEQUENCE [LARGE SCALE GENOMIC DNA]</scope>
    <source>
        <strain evidence="2 3">CAU 1523</strain>
    </source>
</reference>
<evidence type="ECO:0000259" key="1">
    <source>
        <dbReference type="Pfam" id="PF00149"/>
    </source>
</evidence>
<dbReference type="Pfam" id="PF00149">
    <property type="entry name" value="Metallophos"/>
    <property type="match status" value="1"/>
</dbReference>
<keyword evidence="3" id="KW-1185">Reference proteome</keyword>
<feature type="domain" description="Calcineurin-like phosphoesterase" evidence="1">
    <location>
        <begin position="28"/>
        <end position="185"/>
    </location>
</feature>
<evidence type="ECO:0000313" key="2">
    <source>
        <dbReference type="EMBL" id="MBD8497656.1"/>
    </source>
</evidence>
<gene>
    <name evidence="2" type="ORF">IFO66_04985</name>
</gene>
<sequence>MKKEASSFTVTEEEVYVSDLPHPWDGVRLFLITDLHRRPFTAEHASVVGRYPSAELVLLGGDIMEQGVAIEQVMSSVEQLRKIAPIVMVHGNHDHKCNTAQLDTELIKAGVQMLDNTAVRFEKDGESIWLCGIGDSSSGYANVHLAFTPSNSEASCAIVLAHDPVVIREKLPSYVKLVLTGHTHGGQIRLPIYGPLRLNDFYRRYLSGWYEINATDVPNHVYQLFVSNGFGTSHVPLRWNAKPQCHFITLRRSP</sequence>
<dbReference type="Gene3D" id="3.60.21.10">
    <property type="match status" value="1"/>
</dbReference>
<evidence type="ECO:0000313" key="3">
    <source>
        <dbReference type="Proteomes" id="UP000634529"/>
    </source>
</evidence>
<dbReference type="Proteomes" id="UP000634529">
    <property type="component" value="Unassembled WGS sequence"/>
</dbReference>
<comment type="caution">
    <text evidence="2">The sequence shown here is derived from an EMBL/GenBank/DDBJ whole genome shotgun (WGS) entry which is preliminary data.</text>
</comment>
<accession>A0ABR9AU54</accession>
<proteinExistence type="predicted"/>